<feature type="non-terminal residue" evidence="1">
    <location>
        <position position="1"/>
    </location>
</feature>
<reference evidence="1" key="1">
    <citation type="submission" date="2020-07" db="EMBL/GenBank/DDBJ databases">
        <title>Multicomponent nature underlies the extraordinary mechanical properties of spider dragline silk.</title>
        <authorList>
            <person name="Kono N."/>
            <person name="Nakamura H."/>
            <person name="Mori M."/>
            <person name="Yoshida Y."/>
            <person name="Ohtoshi R."/>
            <person name="Malay A.D."/>
            <person name="Moran D.A.P."/>
            <person name="Tomita M."/>
            <person name="Numata K."/>
            <person name="Arakawa K."/>
        </authorList>
    </citation>
    <scope>NUCLEOTIDE SEQUENCE</scope>
</reference>
<accession>A0A8X6FPE8</accession>
<dbReference type="EMBL" id="BMAO01012976">
    <property type="protein sequence ID" value="GFQ85257.1"/>
    <property type="molecule type" value="Genomic_DNA"/>
</dbReference>
<gene>
    <name evidence="1" type="primary">AVEN_79050_2</name>
    <name evidence="1" type="ORF">TNCT_14181</name>
</gene>
<comment type="caution">
    <text evidence="1">The sequence shown here is derived from an EMBL/GenBank/DDBJ whole genome shotgun (WGS) entry which is preliminary data.</text>
</comment>
<sequence length="710" mass="82757">SAIQFDSDILATVLKNLLKTEWSDERLKYYSWHMVLQAIIKKFFIIEDPKLSYSQYSIAFKYPFVDSNAMPQTGSQELADDFSQSPLFDVYKILLNHLFSFSFSSAEKDKTPLSSLVECFPSNEERNCLINICSLYSDQFKENDFVTEVLKCIIICNYPCATNAALVILRQPKLRGKENILQILERKPSIFKAGMIYQKLIDVISETESKETRIRFLKMLHLILHQSARTYSDSLYNDALRYMCQKHDMKNHFKFDNFDDELAAFSQKKMSFKEIKKCLVPLFIQSPTIVLKTVIKQALMYGSDGINGIGVLQFVPMACLYQNSLVTELEYYFSKEKLRIYERKNLPKLIRSLMKIQVFVKPLLNLEEFFQICFIENNLMHINRLLVNYECLAVALKVLTDRHAFKTSTEVYRHLVDKIFSFISKSIQLKHGRAKEVAIATLPLLEKYEKHGLGLIQDTHELGFDFGLNPFSTILHVYASQLSREKSYRDIPGASDELCGSLWTWCCHFKDASLFQKVTSKETVHYASLMDVLYTVLPHFTKEEWFETARLLKEYCKFANPAVVQCKIQWLLPQTYRKQYAVIRSLMDCYTYIVPGDQHYLTSCFTSTVMNLLKEKASPDLYLNVFFDTCHLISVNNTLTLHLPFLSNIKREIYKKLKRKRSKHSKQFYNIMMYQGSNNQAEAFPVLKSLIRIYPGQNNLYPNVIMLLIK</sequence>
<evidence type="ECO:0000313" key="1">
    <source>
        <dbReference type="EMBL" id="GFQ85257.1"/>
    </source>
</evidence>
<organism evidence="1 2">
    <name type="scientific">Trichonephila clavata</name>
    <name type="common">Joro spider</name>
    <name type="synonym">Nephila clavata</name>
    <dbReference type="NCBI Taxonomy" id="2740835"/>
    <lineage>
        <taxon>Eukaryota</taxon>
        <taxon>Metazoa</taxon>
        <taxon>Ecdysozoa</taxon>
        <taxon>Arthropoda</taxon>
        <taxon>Chelicerata</taxon>
        <taxon>Arachnida</taxon>
        <taxon>Araneae</taxon>
        <taxon>Araneomorphae</taxon>
        <taxon>Entelegynae</taxon>
        <taxon>Araneoidea</taxon>
        <taxon>Nephilidae</taxon>
        <taxon>Trichonephila</taxon>
    </lineage>
</organism>
<keyword evidence="2" id="KW-1185">Reference proteome</keyword>
<dbReference type="OrthoDB" id="6432373at2759"/>
<protein>
    <submittedName>
        <fullName evidence="1">Uncharacterized protein</fullName>
    </submittedName>
</protein>
<name>A0A8X6FPE8_TRICU</name>
<proteinExistence type="predicted"/>
<evidence type="ECO:0000313" key="2">
    <source>
        <dbReference type="Proteomes" id="UP000887116"/>
    </source>
</evidence>
<dbReference type="AlphaFoldDB" id="A0A8X6FPE8"/>
<dbReference type="Proteomes" id="UP000887116">
    <property type="component" value="Unassembled WGS sequence"/>
</dbReference>